<feature type="compositionally biased region" description="Polar residues" evidence="1">
    <location>
        <begin position="1"/>
        <end position="16"/>
    </location>
</feature>
<protein>
    <submittedName>
        <fullName evidence="2">Uncharacterized protein</fullName>
    </submittedName>
</protein>
<feature type="region of interest" description="Disordered" evidence="1">
    <location>
        <begin position="1"/>
        <end position="33"/>
    </location>
</feature>
<evidence type="ECO:0000313" key="2">
    <source>
        <dbReference type="EMBL" id="MBX60900.1"/>
    </source>
</evidence>
<reference evidence="2" key="1">
    <citation type="submission" date="2018-02" db="EMBL/GenBank/DDBJ databases">
        <title>Rhizophora mucronata_Transcriptome.</title>
        <authorList>
            <person name="Meera S.P."/>
            <person name="Sreeshan A."/>
            <person name="Augustine A."/>
        </authorList>
    </citation>
    <scope>NUCLEOTIDE SEQUENCE</scope>
    <source>
        <tissue evidence="2">Leaf</tissue>
    </source>
</reference>
<accession>A0A2P2Q1L9</accession>
<evidence type="ECO:0000256" key="1">
    <source>
        <dbReference type="SAM" id="MobiDB-lite"/>
    </source>
</evidence>
<dbReference type="AlphaFoldDB" id="A0A2P2Q1L9"/>
<organism evidence="2">
    <name type="scientific">Rhizophora mucronata</name>
    <name type="common">Asiatic mangrove</name>
    <dbReference type="NCBI Taxonomy" id="61149"/>
    <lineage>
        <taxon>Eukaryota</taxon>
        <taxon>Viridiplantae</taxon>
        <taxon>Streptophyta</taxon>
        <taxon>Embryophyta</taxon>
        <taxon>Tracheophyta</taxon>
        <taxon>Spermatophyta</taxon>
        <taxon>Magnoliopsida</taxon>
        <taxon>eudicotyledons</taxon>
        <taxon>Gunneridae</taxon>
        <taxon>Pentapetalae</taxon>
        <taxon>rosids</taxon>
        <taxon>fabids</taxon>
        <taxon>Malpighiales</taxon>
        <taxon>Rhizophoraceae</taxon>
        <taxon>Rhizophora</taxon>
    </lineage>
</organism>
<sequence>MSTNSLYCSLNTSGAMNSGVPEQNKRHRLQGRK</sequence>
<proteinExistence type="predicted"/>
<name>A0A2P2Q1L9_RHIMU</name>
<dbReference type="EMBL" id="GGEC01080416">
    <property type="protein sequence ID" value="MBX60900.1"/>
    <property type="molecule type" value="Transcribed_RNA"/>
</dbReference>